<feature type="domain" description="LytR/CpsA/Psr regulator C-terminal" evidence="1">
    <location>
        <begin position="56"/>
        <end position="142"/>
    </location>
</feature>
<keyword evidence="3" id="KW-1185">Reference proteome</keyword>
<evidence type="ECO:0000313" key="2">
    <source>
        <dbReference type="EMBL" id="MFD1947318.1"/>
    </source>
</evidence>
<comment type="caution">
    <text evidence="2">The sequence shown here is derived from an EMBL/GenBank/DDBJ whole genome shotgun (WGS) entry which is preliminary data.</text>
</comment>
<sequence>MDARLKSLITLAALGVLLSVAAVWGWASLTKPFPTSEESVCVDRTFEAGEKVMRGDVTVSVLNAGSRNGLASLTMNLFEEQGFGVGQEGNASDAKVNRVQIWTDDRRNPAVQLVKSHLGKGTPVLEKDATTAGVQVVVGDGFQDLVKGKKSVKATDAFTVCGPPAEPTV</sequence>
<reference evidence="3" key="1">
    <citation type="journal article" date="2019" name="Int. J. Syst. Evol. Microbiol.">
        <title>The Global Catalogue of Microorganisms (GCM) 10K type strain sequencing project: providing services to taxonomists for standard genome sequencing and annotation.</title>
        <authorList>
            <consortium name="The Broad Institute Genomics Platform"/>
            <consortium name="The Broad Institute Genome Sequencing Center for Infectious Disease"/>
            <person name="Wu L."/>
            <person name="Ma J."/>
        </authorList>
    </citation>
    <scope>NUCLEOTIDE SEQUENCE [LARGE SCALE GENOMIC DNA]</scope>
    <source>
        <strain evidence="3">CGMCC 1.12477</strain>
    </source>
</reference>
<accession>A0ABW4TPA7</accession>
<dbReference type="InterPro" id="IPR027381">
    <property type="entry name" value="LytR/CpsA/Psr_C"/>
</dbReference>
<dbReference type="RefSeq" id="WP_343918300.1">
    <property type="nucleotide sequence ID" value="NZ_BAAAJT010000002.1"/>
</dbReference>
<name>A0ABW4TPA7_9ACTN</name>
<dbReference type="Gene3D" id="3.30.70.2390">
    <property type="match status" value="1"/>
</dbReference>
<dbReference type="EMBL" id="JBHUGD010000003">
    <property type="protein sequence ID" value="MFD1947318.1"/>
    <property type="molecule type" value="Genomic_DNA"/>
</dbReference>
<protein>
    <submittedName>
        <fullName evidence="2">LytR C-terminal domain-containing protein</fullName>
    </submittedName>
</protein>
<gene>
    <name evidence="2" type="ORF">ACFSDE_10990</name>
</gene>
<evidence type="ECO:0000259" key="1">
    <source>
        <dbReference type="Pfam" id="PF13399"/>
    </source>
</evidence>
<dbReference type="Proteomes" id="UP001597351">
    <property type="component" value="Unassembled WGS sequence"/>
</dbReference>
<proteinExistence type="predicted"/>
<dbReference type="Pfam" id="PF13399">
    <property type="entry name" value="LytR_C"/>
    <property type="match status" value="1"/>
</dbReference>
<organism evidence="2 3">
    <name type="scientific">Nocardioides aestuarii</name>
    <dbReference type="NCBI Taxonomy" id="252231"/>
    <lineage>
        <taxon>Bacteria</taxon>
        <taxon>Bacillati</taxon>
        <taxon>Actinomycetota</taxon>
        <taxon>Actinomycetes</taxon>
        <taxon>Propionibacteriales</taxon>
        <taxon>Nocardioidaceae</taxon>
        <taxon>Nocardioides</taxon>
    </lineage>
</organism>
<evidence type="ECO:0000313" key="3">
    <source>
        <dbReference type="Proteomes" id="UP001597351"/>
    </source>
</evidence>